<name>A0A059ABK0_EUCGR</name>
<sequence>MLLEADLCQLSESASLLPCTTFVKLSEVRRRQAMQLVYLIRLRGHEWRMRKLVYSKPIWPSAVRFIVLRLELFYHYMCRLGLGGQ</sequence>
<protein>
    <submittedName>
        <fullName evidence="1">Uncharacterized protein</fullName>
    </submittedName>
</protein>
<reference evidence="1" key="1">
    <citation type="submission" date="2013-07" db="EMBL/GenBank/DDBJ databases">
        <title>The genome of Eucalyptus grandis.</title>
        <authorList>
            <person name="Schmutz J."/>
            <person name="Hayes R."/>
            <person name="Myburg A."/>
            <person name="Tuskan G."/>
            <person name="Grattapaglia D."/>
            <person name="Rokhsar D.S."/>
        </authorList>
    </citation>
    <scope>NUCLEOTIDE SEQUENCE</scope>
    <source>
        <tissue evidence="1">Leaf extractions</tissue>
    </source>
</reference>
<dbReference type="InParanoid" id="A0A059ABK0"/>
<gene>
    <name evidence="1" type="ORF">EUGRSUZ_J00635</name>
</gene>
<dbReference type="AlphaFoldDB" id="A0A059ABK0"/>
<proteinExistence type="predicted"/>
<dbReference type="Gramene" id="KCW51011">
    <property type="protein sequence ID" value="KCW51011"/>
    <property type="gene ID" value="EUGRSUZ_J00635"/>
</dbReference>
<organism evidence="1">
    <name type="scientific">Eucalyptus grandis</name>
    <name type="common">Flooded gum</name>
    <dbReference type="NCBI Taxonomy" id="71139"/>
    <lineage>
        <taxon>Eukaryota</taxon>
        <taxon>Viridiplantae</taxon>
        <taxon>Streptophyta</taxon>
        <taxon>Embryophyta</taxon>
        <taxon>Tracheophyta</taxon>
        <taxon>Spermatophyta</taxon>
        <taxon>Magnoliopsida</taxon>
        <taxon>eudicotyledons</taxon>
        <taxon>Gunneridae</taxon>
        <taxon>Pentapetalae</taxon>
        <taxon>rosids</taxon>
        <taxon>malvids</taxon>
        <taxon>Myrtales</taxon>
        <taxon>Myrtaceae</taxon>
        <taxon>Myrtoideae</taxon>
        <taxon>Eucalypteae</taxon>
        <taxon>Eucalyptus</taxon>
    </lineage>
</organism>
<evidence type="ECO:0000313" key="1">
    <source>
        <dbReference type="EMBL" id="KCW51011.1"/>
    </source>
</evidence>
<accession>A0A059ABK0</accession>
<dbReference type="EMBL" id="KK198762">
    <property type="protein sequence ID" value="KCW51011.1"/>
    <property type="molecule type" value="Genomic_DNA"/>
</dbReference>